<dbReference type="PANTHER" id="PTHR21337">
    <property type="entry name" value="PHOSPHO-2-DEHYDRO-3-DEOXYHEPTONATE ALDOLASE 1, 2"/>
    <property type="match status" value="1"/>
</dbReference>
<dbReference type="Gene3D" id="3.20.20.70">
    <property type="entry name" value="Aldolase class I"/>
    <property type="match status" value="1"/>
</dbReference>
<dbReference type="SUPFAM" id="SSF51569">
    <property type="entry name" value="Aldolase"/>
    <property type="match status" value="1"/>
</dbReference>
<proteinExistence type="inferred from homology"/>
<name>A0ABR7LUG5_9ACTN</name>
<evidence type="ECO:0000313" key="6">
    <source>
        <dbReference type="Proteomes" id="UP000805614"/>
    </source>
</evidence>
<dbReference type="EMBL" id="JABVEC010000018">
    <property type="protein sequence ID" value="MBC6468318.1"/>
    <property type="molecule type" value="Genomic_DNA"/>
</dbReference>
<evidence type="ECO:0000256" key="2">
    <source>
        <dbReference type="ARBA" id="ARBA00022679"/>
    </source>
</evidence>
<accession>A0ABR7LUG5</accession>
<comment type="catalytic activity">
    <reaction evidence="3">
        <text>D-erythrose 4-phosphate + phosphoenolpyruvate + H2O = 7-phospho-2-dehydro-3-deoxy-D-arabino-heptonate + phosphate</text>
        <dbReference type="Rhea" id="RHEA:14717"/>
        <dbReference type="ChEBI" id="CHEBI:15377"/>
        <dbReference type="ChEBI" id="CHEBI:16897"/>
        <dbReference type="ChEBI" id="CHEBI:43474"/>
        <dbReference type="ChEBI" id="CHEBI:58394"/>
        <dbReference type="ChEBI" id="CHEBI:58702"/>
        <dbReference type="EC" id="2.5.1.54"/>
    </reaction>
</comment>
<comment type="caution">
    <text evidence="5">The sequence shown here is derived from an EMBL/GenBank/DDBJ whole genome shotgun (WGS) entry which is preliminary data.</text>
</comment>
<reference evidence="5 6" key="1">
    <citation type="submission" date="2020-06" db="EMBL/GenBank/DDBJ databases">
        <title>Actinomadura xiongansis sp. nov., isolated from soil of Baiyangdian.</title>
        <authorList>
            <person name="Zhang X."/>
        </authorList>
    </citation>
    <scope>NUCLEOTIDE SEQUENCE [LARGE SCALE GENOMIC DNA]</scope>
    <source>
        <strain evidence="5 6">HBUM206468</strain>
    </source>
</reference>
<protein>
    <recommendedName>
        <fullName evidence="3">Phospho-2-dehydro-3-deoxyheptonate aldolase</fullName>
        <ecNumber evidence="3">2.5.1.54</ecNumber>
    </recommendedName>
</protein>
<dbReference type="Proteomes" id="UP000805614">
    <property type="component" value="Unassembled WGS sequence"/>
</dbReference>
<dbReference type="Pfam" id="PF01474">
    <property type="entry name" value="DAHP_synth_2"/>
    <property type="match status" value="2"/>
</dbReference>
<dbReference type="RefSeq" id="WP_187245331.1">
    <property type="nucleotide sequence ID" value="NZ_BAAAOK010000015.1"/>
</dbReference>
<evidence type="ECO:0000256" key="3">
    <source>
        <dbReference type="RuleBase" id="RU363071"/>
    </source>
</evidence>
<sequence length="408" mass="45429">MQPPSSSAGFAELRPWEGTPAAQQPEWREHAAHHEICQRLASAPPLVTTAEIQRLRWSLSRLMTADALVLQLGDCAESFYECAAPHVSEKLRVIDRLGDRFSDLTGQTVIRIGRMGGQFAKPRSQATERHGELTIPSFRGHMINSEIATPVTRKPDPRRMLWAYEASDKVQRVMRTHRQRHGRMPAMDGPWSSHEALVIDYETRLVRRDPDTGDLHLTSTHLPWVGERTRHPAGAHVALLSSVANPVGCKVGPTATPDDILRLCEALNPQREPGRLILIPRMGRNLIREVLPPIVRRVANAGYPVIWLGDPMHGNTVISRLGLKTRYLADVITEALRFRDIIEESRQHAAGLHIEVAAGDVTECIGGSVESEDDLPRHYTSLCDPRLNVDQATELIEAWVKGSATGRS</sequence>
<keyword evidence="3" id="KW-0057">Aromatic amino acid biosynthesis</keyword>
<organism evidence="5 6">
    <name type="scientific">Actinomadura alba</name>
    <dbReference type="NCBI Taxonomy" id="406431"/>
    <lineage>
        <taxon>Bacteria</taxon>
        <taxon>Bacillati</taxon>
        <taxon>Actinomycetota</taxon>
        <taxon>Actinomycetes</taxon>
        <taxon>Streptosporangiales</taxon>
        <taxon>Thermomonosporaceae</taxon>
        <taxon>Actinomadura</taxon>
    </lineage>
</organism>
<evidence type="ECO:0000313" key="5">
    <source>
        <dbReference type="EMBL" id="MBC6468318.1"/>
    </source>
</evidence>
<gene>
    <name evidence="5" type="ORF">HKK74_22885</name>
</gene>
<comment type="pathway">
    <text evidence="3">Metabolic intermediate biosynthesis; chorismate biosynthesis; chorismate from D-erythrose 4-phosphate and phosphoenolpyruvate: step 1/7.</text>
</comment>
<dbReference type="InterPro" id="IPR013785">
    <property type="entry name" value="Aldolase_TIM"/>
</dbReference>
<keyword evidence="3" id="KW-0028">Amino-acid biosynthesis</keyword>
<keyword evidence="6" id="KW-1185">Reference proteome</keyword>
<dbReference type="EC" id="2.5.1.54" evidence="3"/>
<dbReference type="PANTHER" id="PTHR21337:SF0">
    <property type="entry name" value="PHOSPHO-2-DEHYDRO-3-DEOXYHEPTONATE ALDOLASE"/>
    <property type="match status" value="1"/>
</dbReference>
<comment type="similarity">
    <text evidence="1 3">Belongs to the class-II DAHP synthase family.</text>
</comment>
<evidence type="ECO:0000256" key="4">
    <source>
        <dbReference type="SAM" id="MobiDB-lite"/>
    </source>
</evidence>
<feature type="region of interest" description="Disordered" evidence="4">
    <location>
        <begin position="1"/>
        <end position="30"/>
    </location>
</feature>
<keyword evidence="2 3" id="KW-0808">Transferase</keyword>
<dbReference type="InterPro" id="IPR002480">
    <property type="entry name" value="DAHP_synth_2"/>
</dbReference>
<evidence type="ECO:0000256" key="1">
    <source>
        <dbReference type="ARBA" id="ARBA00008911"/>
    </source>
</evidence>